<sequence length="131" mass="13348">MTDRTQKPATELVGDALQSVSSLVRQEVDLARAEINENVTRAAVAVGLLVGAVVVALVALNVLAAALVAALAEAGLAAGWAAVIVGGILGLIAFGMMAKGTNDLKLSSLAPTRTMKNVKRDAKAVKETTNV</sequence>
<dbReference type="Pfam" id="PF07332">
    <property type="entry name" value="Phage_holin_3_6"/>
    <property type="match status" value="1"/>
</dbReference>
<dbReference type="InterPro" id="IPR009937">
    <property type="entry name" value="Phage_holin_3_6"/>
</dbReference>
<feature type="transmembrane region" description="Helical" evidence="1">
    <location>
        <begin position="77"/>
        <end position="98"/>
    </location>
</feature>
<gene>
    <name evidence="2" type="ORF">H9Q16_18440</name>
</gene>
<evidence type="ECO:0000313" key="3">
    <source>
        <dbReference type="Proteomes" id="UP000635142"/>
    </source>
</evidence>
<accession>A0A927HI57</accession>
<name>A0A927HI57_9RHOB</name>
<reference evidence="2" key="1">
    <citation type="submission" date="2020-08" db="EMBL/GenBank/DDBJ databases">
        <title>Sulfitobacter aestuariivivens sp. nov., isolated from a tidal flat.</title>
        <authorList>
            <person name="Park S."/>
            <person name="Yoon J.-H."/>
        </authorList>
    </citation>
    <scope>NUCLEOTIDE SEQUENCE</scope>
    <source>
        <strain evidence="2">TSTF-M16</strain>
    </source>
</reference>
<keyword evidence="1" id="KW-0812">Transmembrane</keyword>
<dbReference type="EMBL" id="JACTAG010000003">
    <property type="protein sequence ID" value="MBD3665920.1"/>
    <property type="molecule type" value="Genomic_DNA"/>
</dbReference>
<organism evidence="2 3">
    <name type="scientific">Sulfitobacter aestuariivivens</name>
    <dbReference type="NCBI Taxonomy" id="2766981"/>
    <lineage>
        <taxon>Bacteria</taxon>
        <taxon>Pseudomonadati</taxon>
        <taxon>Pseudomonadota</taxon>
        <taxon>Alphaproteobacteria</taxon>
        <taxon>Rhodobacterales</taxon>
        <taxon>Roseobacteraceae</taxon>
        <taxon>Sulfitobacter</taxon>
    </lineage>
</organism>
<feature type="transmembrane region" description="Helical" evidence="1">
    <location>
        <begin position="42"/>
        <end position="71"/>
    </location>
</feature>
<proteinExistence type="predicted"/>
<dbReference type="RefSeq" id="WP_191076950.1">
    <property type="nucleotide sequence ID" value="NZ_JACTAG010000003.1"/>
</dbReference>
<dbReference type="AlphaFoldDB" id="A0A927HI57"/>
<keyword evidence="1" id="KW-1133">Transmembrane helix</keyword>
<evidence type="ECO:0000256" key="1">
    <source>
        <dbReference type="SAM" id="Phobius"/>
    </source>
</evidence>
<comment type="caution">
    <text evidence="2">The sequence shown here is derived from an EMBL/GenBank/DDBJ whole genome shotgun (WGS) entry which is preliminary data.</text>
</comment>
<protein>
    <submittedName>
        <fullName evidence="2">Phage holin family protein</fullName>
    </submittedName>
</protein>
<keyword evidence="3" id="KW-1185">Reference proteome</keyword>
<evidence type="ECO:0000313" key="2">
    <source>
        <dbReference type="EMBL" id="MBD3665920.1"/>
    </source>
</evidence>
<keyword evidence="1" id="KW-0472">Membrane</keyword>
<dbReference type="Proteomes" id="UP000635142">
    <property type="component" value="Unassembled WGS sequence"/>
</dbReference>